<evidence type="ECO:0000256" key="2">
    <source>
        <dbReference type="ARBA" id="ARBA00023134"/>
    </source>
</evidence>
<dbReference type="InterPro" id="IPR050227">
    <property type="entry name" value="Rab"/>
</dbReference>
<evidence type="ECO:0000256" key="3">
    <source>
        <dbReference type="SAM" id="MobiDB-lite"/>
    </source>
</evidence>
<dbReference type="PRINTS" id="PR00449">
    <property type="entry name" value="RASTRNSFRMNG"/>
</dbReference>
<evidence type="ECO:0000313" key="4">
    <source>
        <dbReference type="EMBL" id="KNC48248.1"/>
    </source>
</evidence>
<dbReference type="GO" id="GO:0005525">
    <property type="term" value="F:GTP binding"/>
    <property type="evidence" value="ECO:0007669"/>
    <property type="project" value="UniProtKB-KW"/>
</dbReference>
<dbReference type="AlphaFoldDB" id="A0A0L0DAC6"/>
<feature type="compositionally biased region" description="Low complexity" evidence="3">
    <location>
        <begin position="291"/>
        <end position="301"/>
    </location>
</feature>
<dbReference type="eggNOG" id="KOG0081">
    <property type="taxonomic scope" value="Eukaryota"/>
</dbReference>
<name>A0A0L0DAC6_THETB</name>
<sequence>MSVFALDAFDEDNDAGSPLNRARTAGAVGAKVVLLGECRSGKTCLARALLGEVPGAAGGGGLGMVDGGLDATGGAGGACSGPGGGGVAGGGIGASACPSGAVGGSASGLPGDAAGPYVTTVGVEVTPATVMVAPRRASTPLLGLTLWDVTGNDAFAPSREAFYRDAHVLVLVFDMTNRASFAALGDWLDEAYLFISTCAVLVAGNKSDLAVRRVVSADEARAFAASIGGHYVETCAATGDNVARLVRHVAGAVLDVCGLAPLHSSDTAVLVATTTAGAGAVSGRGPGALAAGDGDALSASRPASRESVLTPPGDSGLDSRPLSRIAMFSGQRSPGVLGSGELEFSSDDELMSSDDGQYVTVVRRSAGGGGGCIVL</sequence>
<reference evidence="4 5" key="1">
    <citation type="submission" date="2010-05" db="EMBL/GenBank/DDBJ databases">
        <title>The Genome Sequence of Thecamonas trahens ATCC 50062.</title>
        <authorList>
            <consortium name="The Broad Institute Genome Sequencing Platform"/>
            <person name="Russ C."/>
            <person name="Cuomo C."/>
            <person name="Shea T."/>
            <person name="Young S.K."/>
            <person name="Zeng Q."/>
            <person name="Koehrsen M."/>
            <person name="Haas B."/>
            <person name="Borodovsky M."/>
            <person name="Guigo R."/>
            <person name="Alvarado L."/>
            <person name="Berlin A."/>
            <person name="Bochicchio J."/>
            <person name="Borenstein D."/>
            <person name="Chapman S."/>
            <person name="Chen Z."/>
            <person name="Freedman E."/>
            <person name="Gellesch M."/>
            <person name="Goldberg J."/>
            <person name="Griggs A."/>
            <person name="Gujja S."/>
            <person name="Heilman E."/>
            <person name="Heiman D."/>
            <person name="Hepburn T."/>
            <person name="Howarth C."/>
            <person name="Jen D."/>
            <person name="Larson L."/>
            <person name="Mehta T."/>
            <person name="Park D."/>
            <person name="Pearson M."/>
            <person name="Roberts A."/>
            <person name="Saif S."/>
            <person name="Shenoy N."/>
            <person name="Sisk P."/>
            <person name="Stolte C."/>
            <person name="Sykes S."/>
            <person name="Thomson T."/>
            <person name="Walk T."/>
            <person name="White J."/>
            <person name="Yandava C."/>
            <person name="Burger G."/>
            <person name="Gray M.W."/>
            <person name="Holland P.W.H."/>
            <person name="King N."/>
            <person name="Lang F.B.F."/>
            <person name="Roger A.J."/>
            <person name="Ruiz-Trillo I."/>
            <person name="Lander E."/>
            <person name="Nusbaum C."/>
        </authorList>
    </citation>
    <scope>NUCLEOTIDE SEQUENCE [LARGE SCALE GENOMIC DNA]</scope>
    <source>
        <strain evidence="4 5">ATCC 50062</strain>
    </source>
</reference>
<dbReference type="STRING" id="461836.A0A0L0DAC6"/>
<organism evidence="4 5">
    <name type="scientific">Thecamonas trahens ATCC 50062</name>
    <dbReference type="NCBI Taxonomy" id="461836"/>
    <lineage>
        <taxon>Eukaryota</taxon>
        <taxon>Apusozoa</taxon>
        <taxon>Apusomonadida</taxon>
        <taxon>Apusomonadidae</taxon>
        <taxon>Thecamonas</taxon>
    </lineage>
</organism>
<keyword evidence="5" id="KW-1185">Reference proteome</keyword>
<dbReference type="SMART" id="SM00174">
    <property type="entry name" value="RHO"/>
    <property type="match status" value="1"/>
</dbReference>
<dbReference type="SMART" id="SM00175">
    <property type="entry name" value="RAB"/>
    <property type="match status" value="1"/>
</dbReference>
<dbReference type="GO" id="GO:0003924">
    <property type="term" value="F:GTPase activity"/>
    <property type="evidence" value="ECO:0007669"/>
    <property type="project" value="InterPro"/>
</dbReference>
<dbReference type="GeneID" id="25564020"/>
<dbReference type="PANTHER" id="PTHR47977">
    <property type="entry name" value="RAS-RELATED PROTEIN RAB"/>
    <property type="match status" value="1"/>
</dbReference>
<keyword evidence="2" id="KW-0342">GTP-binding</keyword>
<dbReference type="Proteomes" id="UP000054408">
    <property type="component" value="Unassembled WGS sequence"/>
</dbReference>
<dbReference type="PROSITE" id="PS51419">
    <property type="entry name" value="RAB"/>
    <property type="match status" value="1"/>
</dbReference>
<dbReference type="Pfam" id="PF00071">
    <property type="entry name" value="Ras"/>
    <property type="match status" value="1"/>
</dbReference>
<dbReference type="InterPro" id="IPR027417">
    <property type="entry name" value="P-loop_NTPase"/>
</dbReference>
<dbReference type="SMART" id="SM00173">
    <property type="entry name" value="RAS"/>
    <property type="match status" value="1"/>
</dbReference>
<feature type="region of interest" description="Disordered" evidence="3">
    <location>
        <begin position="291"/>
        <end position="321"/>
    </location>
</feature>
<dbReference type="RefSeq" id="XP_013758817.1">
    <property type="nucleotide sequence ID" value="XM_013903363.1"/>
</dbReference>
<accession>A0A0L0DAC6</accession>
<dbReference type="Gene3D" id="3.40.50.300">
    <property type="entry name" value="P-loop containing nucleotide triphosphate hydrolases"/>
    <property type="match status" value="1"/>
</dbReference>
<proteinExistence type="predicted"/>
<keyword evidence="1" id="KW-0547">Nucleotide-binding</keyword>
<evidence type="ECO:0000256" key="1">
    <source>
        <dbReference type="ARBA" id="ARBA00022741"/>
    </source>
</evidence>
<dbReference type="CDD" id="cd00154">
    <property type="entry name" value="Rab"/>
    <property type="match status" value="1"/>
</dbReference>
<dbReference type="OrthoDB" id="63533at2759"/>
<evidence type="ECO:0000313" key="5">
    <source>
        <dbReference type="Proteomes" id="UP000054408"/>
    </source>
</evidence>
<gene>
    <name evidence="4" type="ORF">AMSG_04480</name>
</gene>
<dbReference type="InterPro" id="IPR001806">
    <property type="entry name" value="Small_GTPase"/>
</dbReference>
<dbReference type="EMBL" id="GL349450">
    <property type="protein sequence ID" value="KNC48248.1"/>
    <property type="molecule type" value="Genomic_DNA"/>
</dbReference>
<dbReference type="SUPFAM" id="SSF52540">
    <property type="entry name" value="P-loop containing nucleoside triphosphate hydrolases"/>
    <property type="match status" value="1"/>
</dbReference>
<protein>
    <submittedName>
        <fullName evidence="4">Rab family GTPase</fullName>
    </submittedName>
</protein>